<dbReference type="SUPFAM" id="SSF53335">
    <property type="entry name" value="S-adenosyl-L-methionine-dependent methyltransferases"/>
    <property type="match status" value="1"/>
</dbReference>
<dbReference type="EMBL" id="QXJC01000004">
    <property type="protein sequence ID" value="RID97890.1"/>
    <property type="molecule type" value="Genomic_DNA"/>
</dbReference>
<feature type="transmembrane region" description="Helical" evidence="5">
    <location>
        <begin position="20"/>
        <end position="41"/>
    </location>
</feature>
<dbReference type="UniPathway" id="UPA00248">
    <property type="reaction ID" value="UER00314"/>
</dbReference>
<dbReference type="RefSeq" id="WP_119109596.1">
    <property type="nucleotide sequence ID" value="NZ_QXJC01000004.1"/>
</dbReference>
<keyword evidence="4 5" id="KW-0620">Polyamine biosynthesis</keyword>
<evidence type="ECO:0000256" key="5">
    <source>
        <dbReference type="HAMAP-Rule" id="MF_00198"/>
    </source>
</evidence>
<feature type="transmembrane region" description="Helical" evidence="5">
    <location>
        <begin position="53"/>
        <end position="74"/>
    </location>
</feature>
<dbReference type="InterPro" id="IPR001045">
    <property type="entry name" value="Spermi_synthase"/>
</dbReference>
<keyword evidence="5" id="KW-1003">Cell membrane</keyword>
<comment type="function">
    <text evidence="5">Catalyzes the irreversible transfer of a propylamine group from the amino donor S-adenosylmethioninamine (decarboxy-AdoMet) to putrescine (1,4-diaminobutane) to yield spermidine.</text>
</comment>
<dbReference type="Gene3D" id="3.40.50.150">
    <property type="entry name" value="Vaccinia Virus protein VP39"/>
    <property type="match status" value="1"/>
</dbReference>
<evidence type="ECO:0000256" key="4">
    <source>
        <dbReference type="ARBA" id="ARBA00023115"/>
    </source>
</evidence>
<dbReference type="InterPro" id="IPR029063">
    <property type="entry name" value="SAM-dependent_MTases_sf"/>
</dbReference>
<feature type="transmembrane region" description="Helical" evidence="5">
    <location>
        <begin position="117"/>
        <end position="138"/>
    </location>
</feature>
<comment type="catalytic activity">
    <reaction evidence="5">
        <text>S-adenosyl 3-(methylsulfanyl)propylamine + putrescine = S-methyl-5'-thioadenosine + spermidine + H(+)</text>
        <dbReference type="Rhea" id="RHEA:12721"/>
        <dbReference type="ChEBI" id="CHEBI:15378"/>
        <dbReference type="ChEBI" id="CHEBI:17509"/>
        <dbReference type="ChEBI" id="CHEBI:57443"/>
        <dbReference type="ChEBI" id="CHEBI:57834"/>
        <dbReference type="ChEBI" id="CHEBI:326268"/>
        <dbReference type="EC" id="2.5.1.16"/>
    </reaction>
</comment>
<evidence type="ECO:0000256" key="1">
    <source>
        <dbReference type="ARBA" id="ARBA00007867"/>
    </source>
</evidence>
<comment type="subunit">
    <text evidence="5">Homodimer or homotetramer.</text>
</comment>
<evidence type="ECO:0000256" key="2">
    <source>
        <dbReference type="ARBA" id="ARBA00022679"/>
    </source>
</evidence>
<evidence type="ECO:0000313" key="9">
    <source>
        <dbReference type="EMBL" id="RID97890.1"/>
    </source>
</evidence>
<dbReference type="PROSITE" id="PS01330">
    <property type="entry name" value="PABS_1"/>
    <property type="match status" value="1"/>
</dbReference>
<proteinExistence type="inferred from homology"/>
<dbReference type="InterPro" id="IPR030374">
    <property type="entry name" value="PABS"/>
</dbReference>
<keyword evidence="5" id="KW-0472">Membrane</keyword>
<comment type="caution">
    <text evidence="5">Lacks conserved residue(s) required for the propagation of feature annotation.</text>
</comment>
<name>A0A398CC23_9BURK</name>
<feature type="transmembrane region" description="Helical" evidence="5">
    <location>
        <begin position="86"/>
        <end position="111"/>
    </location>
</feature>
<keyword evidence="5" id="KW-1133">Transmembrane helix</keyword>
<dbReference type="PROSITE" id="PS51006">
    <property type="entry name" value="PABS_2"/>
    <property type="match status" value="1"/>
</dbReference>
<feature type="transmembrane region" description="Helical" evidence="5">
    <location>
        <begin position="208"/>
        <end position="227"/>
    </location>
</feature>
<feature type="binding site" evidence="5">
    <location>
        <position position="284"/>
    </location>
    <ligand>
        <name>spermidine</name>
        <dbReference type="ChEBI" id="CHEBI:57834"/>
    </ligand>
</feature>
<dbReference type="GO" id="GO:0008295">
    <property type="term" value="P:spermidine biosynthetic process"/>
    <property type="evidence" value="ECO:0007669"/>
    <property type="project" value="UniProtKB-UniRule"/>
</dbReference>
<keyword evidence="10" id="KW-1185">Reference proteome</keyword>
<reference evidence="9 10" key="1">
    <citation type="submission" date="2018-09" db="EMBL/GenBank/DDBJ databases">
        <title>Draft genome of Simplicispira sp. NY-02.</title>
        <authorList>
            <person name="Im W.T."/>
        </authorList>
    </citation>
    <scope>NUCLEOTIDE SEQUENCE [LARGE SCALE GENOMIC DNA]</scope>
    <source>
        <strain evidence="9 10">NY-02</strain>
    </source>
</reference>
<comment type="caution">
    <text evidence="9">The sequence shown here is derived from an EMBL/GenBank/DDBJ whole genome shotgun (WGS) entry which is preliminary data.</text>
</comment>
<keyword evidence="3 5" id="KW-0745">Spermidine biosynthesis</keyword>
<feature type="binding site" evidence="5">
    <location>
        <position position="254"/>
    </location>
    <ligand>
        <name>S-methyl-5'-thioadenosine</name>
        <dbReference type="ChEBI" id="CHEBI:17509"/>
    </ligand>
</feature>
<evidence type="ECO:0000256" key="6">
    <source>
        <dbReference type="PROSITE-ProRule" id="PRU00354"/>
    </source>
</evidence>
<feature type="region of interest" description="Disordered" evidence="7">
    <location>
        <begin position="369"/>
        <end position="393"/>
    </location>
</feature>
<dbReference type="GO" id="GO:0005886">
    <property type="term" value="C:plasma membrane"/>
    <property type="evidence" value="ECO:0007669"/>
    <property type="project" value="UniProtKB-SubCell"/>
</dbReference>
<accession>A0A398CC23</accession>
<dbReference type="GO" id="GO:0010487">
    <property type="term" value="F:thermospermine synthase activity"/>
    <property type="evidence" value="ECO:0007669"/>
    <property type="project" value="UniProtKB-ARBA"/>
</dbReference>
<dbReference type="PANTHER" id="PTHR43317:SF1">
    <property type="entry name" value="THERMOSPERMINE SYNTHASE ACAULIS5"/>
    <property type="match status" value="1"/>
</dbReference>
<comment type="pathway">
    <text evidence="5">Amine and polyamine biosynthesis; spermidine biosynthesis; spermidine from putrescine: step 1/1.</text>
</comment>
<dbReference type="Proteomes" id="UP000266302">
    <property type="component" value="Unassembled WGS sequence"/>
</dbReference>
<dbReference type="HAMAP" id="MF_00198">
    <property type="entry name" value="Spermidine_synth"/>
    <property type="match status" value="1"/>
</dbReference>
<comment type="similarity">
    <text evidence="1 5">Belongs to the spermidine/spermine synthase family.</text>
</comment>
<feature type="binding site" evidence="5">
    <location>
        <position position="308"/>
    </location>
    <ligand>
        <name>spermidine</name>
        <dbReference type="ChEBI" id="CHEBI:57834"/>
    </ligand>
</feature>
<feature type="binding site" evidence="5">
    <location>
        <position position="328"/>
    </location>
    <ligand>
        <name>S-methyl-5'-thioadenosine</name>
        <dbReference type="ChEBI" id="CHEBI:17509"/>
    </ligand>
</feature>
<evidence type="ECO:0000256" key="7">
    <source>
        <dbReference type="SAM" id="MobiDB-lite"/>
    </source>
</evidence>
<evidence type="ECO:0000259" key="8">
    <source>
        <dbReference type="PROSITE" id="PS51006"/>
    </source>
</evidence>
<dbReference type="GO" id="GO:0004766">
    <property type="term" value="F:spermidine synthase activity"/>
    <property type="evidence" value="ECO:0007669"/>
    <property type="project" value="UniProtKB-UniRule"/>
</dbReference>
<feature type="domain" description="PABS" evidence="8">
    <location>
        <begin position="225"/>
        <end position="487"/>
    </location>
</feature>
<feature type="transmembrane region" description="Helical" evidence="5">
    <location>
        <begin position="179"/>
        <end position="201"/>
    </location>
</feature>
<evidence type="ECO:0000313" key="10">
    <source>
        <dbReference type="Proteomes" id="UP000266302"/>
    </source>
</evidence>
<feature type="active site" description="Proton acceptor" evidence="5 6">
    <location>
        <position position="408"/>
    </location>
</feature>
<keyword evidence="2 5" id="KW-0808">Transferase</keyword>
<comment type="subcellular location">
    <subcellularLocation>
        <location evidence="5">Cell membrane</location>
        <topology evidence="5">Multi-pass membrane protein</topology>
    </subcellularLocation>
</comment>
<dbReference type="AlphaFoldDB" id="A0A398CC23"/>
<feature type="transmembrane region" description="Helical" evidence="5">
    <location>
        <begin position="150"/>
        <end position="173"/>
    </location>
</feature>
<dbReference type="PANTHER" id="PTHR43317">
    <property type="entry name" value="THERMOSPERMINE SYNTHASE ACAULIS5"/>
    <property type="match status" value="1"/>
</dbReference>
<feature type="binding site" evidence="5">
    <location>
        <begin position="362"/>
        <end position="363"/>
    </location>
    <ligand>
        <name>S-methyl-5'-thioadenosine</name>
        <dbReference type="ChEBI" id="CHEBI:17509"/>
    </ligand>
</feature>
<keyword evidence="5" id="KW-0812">Transmembrane</keyword>
<organism evidence="9 10">
    <name type="scientific">Simplicispira hankyongi</name>
    <dbReference type="NCBI Taxonomy" id="2315688"/>
    <lineage>
        <taxon>Bacteria</taxon>
        <taxon>Pseudomonadati</taxon>
        <taxon>Pseudomonadota</taxon>
        <taxon>Betaproteobacteria</taxon>
        <taxon>Burkholderiales</taxon>
        <taxon>Comamonadaceae</taxon>
        <taxon>Simplicispira</taxon>
    </lineage>
</organism>
<dbReference type="NCBIfam" id="NF002956">
    <property type="entry name" value="PRK03612.1"/>
    <property type="match status" value="1"/>
</dbReference>
<evidence type="ECO:0000256" key="3">
    <source>
        <dbReference type="ARBA" id="ARBA00023066"/>
    </source>
</evidence>
<dbReference type="EC" id="2.5.1.16" evidence="5"/>
<gene>
    <name evidence="5" type="primary">speE</name>
    <name evidence="9" type="ORF">D3F03_11655</name>
</gene>
<dbReference type="InterPro" id="IPR030373">
    <property type="entry name" value="PABS_CS"/>
</dbReference>
<protein>
    <recommendedName>
        <fullName evidence="5">Polyamine aminopropyltransferase</fullName>
    </recommendedName>
    <alternativeName>
        <fullName evidence="5">Putrescine aminopropyltransferase</fullName>
        <shortName evidence="5">PAPT</shortName>
    </alternativeName>
    <alternativeName>
        <fullName evidence="5">Spermidine synthase</fullName>
        <shortName evidence="5">SPDS</shortName>
        <shortName evidence="5">SPDSY</shortName>
        <ecNumber evidence="5">2.5.1.16</ecNumber>
    </alternativeName>
</protein>
<sequence length="547" mass="60103">MTQASTSAAQRPTARSPRPIDIALLASVFIVAACGLLYELAAGALASYLLGDSVLQFSTIIGTYMFAMGVGSWLSRYFERQLPAHFLRIELMVALVGGSLPAALFLANAYTPGSFHFLLYGLVLVVGMLVGLEIPLVMRILKRNVALKDLISQVLTFDYLGALAVSLAFPIFLVPHLGLIRTGLLFGLLNALVAVWALWLFRWELRRFRAHALACAGVIALLAAGLWGSEQITHFAEDKFYQDRIVFAVQSPYQRIVVTNGKLGHRLFLNGNLQFAEHDEYRYHEALVHPAMSAQGAPKRVVVLGGGDGMAVREILKYPSVESVTLVELDPAMTKLFTDNPTLAGLNHHSLSDPRVHIVNEDAFQWLQQGVDSPPGRPKANRTPSGGNEPRAAGSVGADSFFDVMVVDFPDPTNFAIGKLYTNSFYALLEKHLSASGYAVIQTTSPLVARQSFWTVVQTVESVGLTATPYHVHVPSFGEWGFTLASHRPWRMPTTLPPGMRFLSIPTVPLMFDFPLDMARVPAEVNRLSNQVLVNTYEREWGMVATH</sequence>
<dbReference type="OrthoDB" id="9793120at2"/>
<dbReference type="Pfam" id="PF01564">
    <property type="entry name" value="Spermine_synth"/>
    <property type="match status" value="2"/>
</dbReference>